<gene>
    <name evidence="1" type="ORF">AVEN_38716_1</name>
</gene>
<organism evidence="1 2">
    <name type="scientific">Araneus ventricosus</name>
    <name type="common">Orbweaver spider</name>
    <name type="synonym">Epeira ventricosa</name>
    <dbReference type="NCBI Taxonomy" id="182803"/>
    <lineage>
        <taxon>Eukaryota</taxon>
        <taxon>Metazoa</taxon>
        <taxon>Ecdysozoa</taxon>
        <taxon>Arthropoda</taxon>
        <taxon>Chelicerata</taxon>
        <taxon>Arachnida</taxon>
        <taxon>Araneae</taxon>
        <taxon>Araneomorphae</taxon>
        <taxon>Entelegynae</taxon>
        <taxon>Araneoidea</taxon>
        <taxon>Araneidae</taxon>
        <taxon>Araneus</taxon>
    </lineage>
</organism>
<sequence>MRPIFDIPTSTPLEELAVEIEDKNDCIVVEMRRLLKQNSTKEISPVLITILGTTVLEAIKIWFIHLRLQQFIDRPRQWNKCFSFKHPSHICDKVNICYLCGVVDNGPYQQPEKCINCNGSHNAKSRSCSYVNGQKVLELKCRNHITTGEARSIFLQKKNDKYAETVKTMPAATNFEDTINAKFDTFLNAMNDRFERQMSIFADMLQKSIDCICQNLCKIIAQCVDSSSSPVRKKKLFRNLSQMSGSIISRDAGSSKDTEDMPLG</sequence>
<evidence type="ECO:0000313" key="1">
    <source>
        <dbReference type="EMBL" id="GBM74786.1"/>
    </source>
</evidence>
<accession>A0A4Y2ICK4</accession>
<name>A0A4Y2ICK4_ARAVE</name>
<dbReference type="Proteomes" id="UP000499080">
    <property type="component" value="Unassembled WGS sequence"/>
</dbReference>
<proteinExistence type="predicted"/>
<dbReference type="EMBL" id="BGPR01002516">
    <property type="protein sequence ID" value="GBM74786.1"/>
    <property type="molecule type" value="Genomic_DNA"/>
</dbReference>
<reference evidence="1 2" key="1">
    <citation type="journal article" date="2019" name="Sci. Rep.">
        <title>Orb-weaving spider Araneus ventricosus genome elucidates the spidroin gene catalogue.</title>
        <authorList>
            <person name="Kono N."/>
            <person name="Nakamura H."/>
            <person name="Ohtoshi R."/>
            <person name="Moran D.A.P."/>
            <person name="Shinohara A."/>
            <person name="Yoshida Y."/>
            <person name="Fujiwara M."/>
            <person name="Mori M."/>
            <person name="Tomita M."/>
            <person name="Arakawa K."/>
        </authorList>
    </citation>
    <scope>NUCLEOTIDE SEQUENCE [LARGE SCALE GENOMIC DNA]</scope>
</reference>
<protein>
    <submittedName>
        <fullName evidence="1">Uncharacterized protein</fullName>
    </submittedName>
</protein>
<evidence type="ECO:0000313" key="2">
    <source>
        <dbReference type="Proteomes" id="UP000499080"/>
    </source>
</evidence>
<dbReference type="OrthoDB" id="6486140at2759"/>
<keyword evidence="2" id="KW-1185">Reference proteome</keyword>
<comment type="caution">
    <text evidence="1">The sequence shown here is derived from an EMBL/GenBank/DDBJ whole genome shotgun (WGS) entry which is preliminary data.</text>
</comment>
<dbReference type="AlphaFoldDB" id="A0A4Y2ICK4"/>